<dbReference type="InterPro" id="IPR020596">
    <property type="entry name" value="rRNA_Ade_Mease_Trfase_CS"/>
</dbReference>
<dbReference type="PROSITE" id="PS01131">
    <property type="entry name" value="RRNA_A_DIMETH"/>
    <property type="match status" value="1"/>
</dbReference>
<dbReference type="InterPro" id="IPR029063">
    <property type="entry name" value="SAM-dependent_MTases_sf"/>
</dbReference>
<keyword evidence="2 6" id="KW-0489">Methyltransferase</keyword>
<name>A0ABV7VEL8_9PROT</name>
<comment type="pathway">
    <text evidence="5">Phospholipid metabolism.</text>
</comment>
<evidence type="ECO:0000256" key="3">
    <source>
        <dbReference type="ARBA" id="ARBA00022679"/>
    </source>
</evidence>
<keyword evidence="4" id="KW-0949">S-adenosyl-L-methionine</keyword>
<protein>
    <submittedName>
        <fullName evidence="6">Class I SAM-dependent methyltransferase</fullName>
        <ecNumber evidence="6">2.1.1.-</ecNumber>
    </submittedName>
</protein>
<comment type="caution">
    <text evidence="6">The sequence shown here is derived from an EMBL/GenBank/DDBJ whole genome shotgun (WGS) entry which is preliminary data.</text>
</comment>
<dbReference type="Pfam" id="PF13489">
    <property type="entry name" value="Methyltransf_23"/>
    <property type="match status" value="1"/>
</dbReference>
<evidence type="ECO:0000256" key="4">
    <source>
        <dbReference type="ARBA" id="ARBA00022691"/>
    </source>
</evidence>
<dbReference type="Gene3D" id="3.40.50.150">
    <property type="entry name" value="Vaccinia Virus protein VP39"/>
    <property type="match status" value="1"/>
</dbReference>
<gene>
    <name evidence="6" type="ORF">ACFOOQ_10455</name>
</gene>
<evidence type="ECO:0000313" key="6">
    <source>
        <dbReference type="EMBL" id="MFC3675965.1"/>
    </source>
</evidence>
<dbReference type="SUPFAM" id="SSF53335">
    <property type="entry name" value="S-adenosyl-L-methionine-dependent methyltransferases"/>
    <property type="match status" value="1"/>
</dbReference>
<evidence type="ECO:0000256" key="1">
    <source>
        <dbReference type="ARBA" id="ARBA00005189"/>
    </source>
</evidence>
<dbReference type="RefSeq" id="WP_379725686.1">
    <property type="nucleotide sequence ID" value="NZ_JBHRYJ010000002.1"/>
</dbReference>
<dbReference type="PANTHER" id="PTHR44307:SF2">
    <property type="entry name" value="PHOSPHOETHANOLAMINE METHYLTRANSFERASE ISOFORM X1"/>
    <property type="match status" value="1"/>
</dbReference>
<reference evidence="7" key="1">
    <citation type="journal article" date="2019" name="Int. J. Syst. Evol. Microbiol.">
        <title>The Global Catalogue of Microorganisms (GCM) 10K type strain sequencing project: providing services to taxonomists for standard genome sequencing and annotation.</title>
        <authorList>
            <consortium name="The Broad Institute Genomics Platform"/>
            <consortium name="The Broad Institute Genome Sequencing Center for Infectious Disease"/>
            <person name="Wu L."/>
            <person name="Ma J."/>
        </authorList>
    </citation>
    <scope>NUCLEOTIDE SEQUENCE [LARGE SCALE GENOMIC DNA]</scope>
    <source>
        <strain evidence="7">KCTC 42182</strain>
    </source>
</reference>
<dbReference type="CDD" id="cd02440">
    <property type="entry name" value="AdoMet_MTases"/>
    <property type="match status" value="1"/>
</dbReference>
<comment type="pathway">
    <text evidence="1">Lipid metabolism.</text>
</comment>
<dbReference type="GO" id="GO:0032259">
    <property type="term" value="P:methylation"/>
    <property type="evidence" value="ECO:0007669"/>
    <property type="project" value="UniProtKB-KW"/>
</dbReference>
<dbReference type="PANTHER" id="PTHR44307">
    <property type="entry name" value="PHOSPHOETHANOLAMINE METHYLTRANSFERASE"/>
    <property type="match status" value="1"/>
</dbReference>
<dbReference type="GO" id="GO:0008168">
    <property type="term" value="F:methyltransferase activity"/>
    <property type="evidence" value="ECO:0007669"/>
    <property type="project" value="UniProtKB-KW"/>
</dbReference>
<dbReference type="EC" id="2.1.1.-" evidence="6"/>
<organism evidence="6 7">
    <name type="scientific">Ferrovibrio xuzhouensis</name>
    <dbReference type="NCBI Taxonomy" id="1576914"/>
    <lineage>
        <taxon>Bacteria</taxon>
        <taxon>Pseudomonadati</taxon>
        <taxon>Pseudomonadota</taxon>
        <taxon>Alphaproteobacteria</taxon>
        <taxon>Rhodospirillales</taxon>
        <taxon>Rhodospirillaceae</taxon>
        <taxon>Ferrovibrio</taxon>
    </lineage>
</organism>
<keyword evidence="3 6" id="KW-0808">Transferase</keyword>
<evidence type="ECO:0000256" key="5">
    <source>
        <dbReference type="ARBA" id="ARBA00025707"/>
    </source>
</evidence>
<dbReference type="Proteomes" id="UP001595711">
    <property type="component" value="Unassembled WGS sequence"/>
</dbReference>
<evidence type="ECO:0000256" key="2">
    <source>
        <dbReference type="ARBA" id="ARBA00022603"/>
    </source>
</evidence>
<sequence length="316" mass="35746">MAVVTKESSGPLNDPTWRDKLRAWWHGDDYVMRHMVQDFSTRPAQAPAEIPADVPLELPTIERWTPRRQQVVQRLFGDGFNQPGGEELMKTLTQPLGLNPNMSVTELGSGLGGMSRMLARDGLWVDAYEPDADLVMSATEIARSQGLRQRTNIKNLALDDISLKRKSIDVVLSKEGLMGVQDKRLLLAKLRAAMKPGGQLMLTDFLLTGPTDSRIYEVWWDREPVKPHLMTPEGLQAELESLNFIVCYIEDVSHELKEAVIESFGHYAADIKLLGKHANADERDWVISEGEHWAIRISAMDANIIRLYRIYCRVID</sequence>
<evidence type="ECO:0000313" key="7">
    <source>
        <dbReference type="Proteomes" id="UP001595711"/>
    </source>
</evidence>
<proteinExistence type="predicted"/>
<dbReference type="EMBL" id="JBHRYJ010000002">
    <property type="protein sequence ID" value="MFC3675965.1"/>
    <property type="molecule type" value="Genomic_DNA"/>
</dbReference>
<accession>A0ABV7VEL8</accession>
<keyword evidence="7" id="KW-1185">Reference proteome</keyword>